<proteinExistence type="predicted"/>
<evidence type="ECO:0000313" key="2">
    <source>
        <dbReference type="Proteomes" id="UP001170379"/>
    </source>
</evidence>
<accession>A0ABT7CBL2</accession>
<organism evidence="1 2">
    <name type="scientific">Gulosibacter molinativorax</name>
    <dbReference type="NCBI Taxonomy" id="256821"/>
    <lineage>
        <taxon>Bacteria</taxon>
        <taxon>Bacillati</taxon>
        <taxon>Actinomycetota</taxon>
        <taxon>Actinomycetes</taxon>
        <taxon>Micrococcales</taxon>
        <taxon>Microbacteriaceae</taxon>
        <taxon>Gulosibacter</taxon>
    </lineage>
</organism>
<keyword evidence="2" id="KW-1185">Reference proteome</keyword>
<sequence>MRHLELKDRLSTDSRIDRLKDRGPLEVPVLVVGRVIMRNLRDCSGAVPSACHFEFSEVFPACGTFLG</sequence>
<evidence type="ECO:0000313" key="1">
    <source>
        <dbReference type="EMBL" id="MDJ1372592.1"/>
    </source>
</evidence>
<comment type="caution">
    <text evidence="1">The sequence shown here is derived from an EMBL/GenBank/DDBJ whole genome shotgun (WGS) entry which is preliminary data.</text>
</comment>
<reference evidence="1" key="1">
    <citation type="submission" date="2018-03" db="EMBL/GenBank/DDBJ databases">
        <authorList>
            <person name="Nunes O.C."/>
            <person name="Lopes A.R."/>
            <person name="Froufe H."/>
            <person name="Munoz-Merida A."/>
            <person name="Barroso C."/>
            <person name="Egas C."/>
        </authorList>
    </citation>
    <scope>NUCLEOTIDE SEQUENCE</scope>
    <source>
        <strain evidence="1">ON4</strain>
    </source>
</reference>
<gene>
    <name evidence="1" type="ORF">C7K25_14695</name>
</gene>
<reference evidence="1" key="2">
    <citation type="journal article" date="2022" name="Sci. Rep.">
        <title>In silico prediction of the enzymes involved in the degradation of the herbicide molinate by Gulosibacter molinativorax ON4T.</title>
        <authorList>
            <person name="Lopes A.R."/>
            <person name="Bunin E."/>
            <person name="Viana A.T."/>
            <person name="Froufe H."/>
            <person name="Munoz-Merida A."/>
            <person name="Pinho D."/>
            <person name="Figueiredo J."/>
            <person name="Barroso C."/>
            <person name="Vaz-Moreira I."/>
            <person name="Bellanger X."/>
            <person name="Egas C."/>
            <person name="Nunes O.C."/>
        </authorList>
    </citation>
    <scope>NUCLEOTIDE SEQUENCE</scope>
    <source>
        <strain evidence="1">ON4</strain>
    </source>
</reference>
<protein>
    <submittedName>
        <fullName evidence="1">Uncharacterized protein</fullName>
    </submittedName>
</protein>
<dbReference type="EMBL" id="PXVD01000032">
    <property type="protein sequence ID" value="MDJ1372592.1"/>
    <property type="molecule type" value="Genomic_DNA"/>
</dbReference>
<dbReference type="Proteomes" id="UP001170379">
    <property type="component" value="Unassembled WGS sequence"/>
</dbReference>
<name>A0ABT7CBL2_9MICO</name>